<dbReference type="RefSeq" id="XP_068363707.1">
    <property type="nucleotide sequence ID" value="XM_068501175.1"/>
</dbReference>
<dbReference type="Proteomes" id="UP000179807">
    <property type="component" value="Unassembled WGS sequence"/>
</dbReference>
<comment type="caution">
    <text evidence="10">The sequence shown here is derived from an EMBL/GenBank/DDBJ whole genome shotgun (WGS) entry which is preliminary data.</text>
</comment>
<evidence type="ECO:0000256" key="5">
    <source>
        <dbReference type="ARBA" id="ARBA00023054"/>
    </source>
</evidence>
<feature type="coiled-coil region" evidence="8">
    <location>
        <begin position="804"/>
        <end position="887"/>
    </location>
</feature>
<dbReference type="GO" id="GO:0005694">
    <property type="term" value="C:chromosome"/>
    <property type="evidence" value="ECO:0007669"/>
    <property type="project" value="InterPro"/>
</dbReference>
<proteinExistence type="inferred from homology"/>
<dbReference type="GO" id="GO:0005634">
    <property type="term" value="C:nucleus"/>
    <property type="evidence" value="ECO:0007669"/>
    <property type="project" value="UniProtKB-SubCell"/>
</dbReference>
<dbReference type="AlphaFoldDB" id="A0A1J4KHA6"/>
<dbReference type="GO" id="GO:0051276">
    <property type="term" value="P:chromosome organization"/>
    <property type="evidence" value="ECO:0007669"/>
    <property type="project" value="InterPro"/>
</dbReference>
<dbReference type="SMART" id="SM00968">
    <property type="entry name" value="SMC_hinge"/>
    <property type="match status" value="1"/>
</dbReference>
<evidence type="ECO:0000256" key="6">
    <source>
        <dbReference type="ARBA" id="ARBA00023242"/>
    </source>
</evidence>
<keyword evidence="11" id="KW-1185">Reference proteome</keyword>
<comment type="similarity">
    <text evidence="2">Belongs to the SMC family. SMC3 subfamily.</text>
</comment>
<protein>
    <submittedName>
        <fullName evidence="10">Structural maintenance of chromosomes protein 3</fullName>
    </submittedName>
</protein>
<keyword evidence="3" id="KW-0132">Cell division</keyword>
<dbReference type="InterPro" id="IPR041741">
    <property type="entry name" value="SMC3_ABC_euk"/>
</dbReference>
<dbReference type="PIRSF" id="PIRSF005719">
    <property type="entry name" value="SMC"/>
    <property type="match status" value="1"/>
</dbReference>
<keyword evidence="7" id="KW-0131">Cell cycle</keyword>
<keyword evidence="4" id="KW-0498">Mitosis</keyword>
<reference evidence="10" key="1">
    <citation type="submission" date="2016-10" db="EMBL/GenBank/DDBJ databases">
        <authorList>
            <person name="Benchimol M."/>
            <person name="Almeida L.G."/>
            <person name="Vasconcelos A.T."/>
            <person name="Perreira-Neves A."/>
            <person name="Rosa I.A."/>
            <person name="Tasca T."/>
            <person name="Bogo M.R."/>
            <person name="de Souza W."/>
        </authorList>
    </citation>
    <scope>NUCLEOTIDE SEQUENCE [LARGE SCALE GENOMIC DNA]</scope>
    <source>
        <strain evidence="10">K</strain>
    </source>
</reference>
<organism evidence="10 11">
    <name type="scientific">Tritrichomonas foetus</name>
    <dbReference type="NCBI Taxonomy" id="1144522"/>
    <lineage>
        <taxon>Eukaryota</taxon>
        <taxon>Metamonada</taxon>
        <taxon>Parabasalia</taxon>
        <taxon>Tritrichomonadida</taxon>
        <taxon>Tritrichomonadidae</taxon>
        <taxon>Tritrichomonas</taxon>
    </lineage>
</organism>
<sequence length="1146" mass="131833">MNINRVTVHGFKSYDDTVVFGPFANGKNALVGLNGTGKSNFYSAIGFVLLDEYAHIRVADRKNLLHEGQGQNAMTAYVEIVFDNKSRNMPFDKDEVSIRRSIGLKKDEYFIDRKNSTRQDVHNLLESSNFSPSNGYYIVRQGQVSALTLMKDSDRLDLIYDIAGTKFYDQQREESMKMINESNARTEKIKDSLEYIQNRLSQLDDEKKELEELEELDRSRRAAEYHIQRLELARISDDLQNQEESRQQEAAAVASLNEDYSQKHQELKDLHEHLHELKAQEDQYTKQRDKAERIKHESIEAQTRAEYKTNEISRKLQDAEKIKESLREKLAKIEQAIEEKTQELNTINEELPNVSAERASVEGQLEALTQIVGGKIQETSSTESQLRSAKATLKRLREQEEADRKVIAEAEERLSKLEHRKVELDEQLNGQYSNQTGQKEHLNELMNEKKELWRDEDKFGRETKKLTRELEDLKSKINHAMPTEIATGLSSVKNLNYDGVCGAVYNLIDCPDDLSYAVSVVGKGKLFNVVVENDKVSDKLVRKLTDEQLGVVTFIPLNTIKKSNFKPPEGLTTLVSQLKFDKKYTHAINYVFGKTILVDTIDEAAQLSTKYSLNVVTRDGDFVTAHGPISGGSRSHHKSPMTYSARIAKKEKRLEEIKSNLGETKERLEKVETEIREINDFLNSSKNERKKLKSERVTVSMKITDIKEEIESKNRQLDRLADSIESAERDSISIEKRLKYIQNFNSQVDENTLQQLKDCRHHYDDLSRRHITLSSQKIEVSSDLSNKLQPRRKRILDDLDKMEVDKLQQQLEVAQRDGEIAKKNYEESTALLSDLEEKLTQATKDITTTEDEATRLQRSKDRVSTQLNNAKNNIERILTAISLLQQRHEECLKQQKDIGALPETEIQNFEGFSKSELLRQLSNINQECQRYRHVNKKAIEQHRSFTQQQQELTARQEELRSSRESISNLIETLDKRKEVAIARTFAQISENFTQILSELDPNAHGQLVLQKDEEKNEYIGVTIKAQFEDQEVVSLSQLSGGQKTLIALTLVFAIQKYAPAPFYLFDEVDSALDDKYRLAVSRLMDKFCNPEKSEDAAQIIFTTFKNELLEGCDKYFAVKYDRGHSTCLEINSEEAHSIVTEQLDNK</sequence>
<feature type="coiled-coil region" evidence="8">
    <location>
        <begin position="647"/>
        <end position="737"/>
    </location>
</feature>
<dbReference type="Pfam" id="PF02463">
    <property type="entry name" value="SMC_N"/>
    <property type="match status" value="1"/>
</dbReference>
<dbReference type="GO" id="GO:0051301">
    <property type="term" value="P:cell division"/>
    <property type="evidence" value="ECO:0007669"/>
    <property type="project" value="UniProtKB-KW"/>
</dbReference>
<dbReference type="Gene3D" id="1.20.1060.20">
    <property type="match status" value="1"/>
</dbReference>
<dbReference type="GeneID" id="94835879"/>
<feature type="domain" description="SMC hinge" evidence="9">
    <location>
        <begin position="498"/>
        <end position="608"/>
    </location>
</feature>
<feature type="coiled-coil region" evidence="8">
    <location>
        <begin position="193"/>
        <end position="427"/>
    </location>
</feature>
<dbReference type="Pfam" id="PF06470">
    <property type="entry name" value="SMC_hinge"/>
    <property type="match status" value="1"/>
</dbReference>
<dbReference type="SUPFAM" id="SSF52540">
    <property type="entry name" value="P-loop containing nucleoside triphosphate hydrolases"/>
    <property type="match status" value="2"/>
</dbReference>
<name>A0A1J4KHA6_9EUKA</name>
<evidence type="ECO:0000256" key="3">
    <source>
        <dbReference type="ARBA" id="ARBA00022618"/>
    </source>
</evidence>
<dbReference type="InterPro" id="IPR036277">
    <property type="entry name" value="SMC_hinge_sf"/>
</dbReference>
<evidence type="ECO:0000256" key="1">
    <source>
        <dbReference type="ARBA" id="ARBA00004123"/>
    </source>
</evidence>
<dbReference type="CDD" id="cd03272">
    <property type="entry name" value="ABC_SMC3_euk"/>
    <property type="match status" value="1"/>
</dbReference>
<evidence type="ECO:0000259" key="9">
    <source>
        <dbReference type="SMART" id="SM00968"/>
    </source>
</evidence>
<dbReference type="InterPro" id="IPR010935">
    <property type="entry name" value="SMC_hinge"/>
</dbReference>
<evidence type="ECO:0000256" key="4">
    <source>
        <dbReference type="ARBA" id="ARBA00022776"/>
    </source>
</evidence>
<gene>
    <name evidence="10" type="primary">SMC3</name>
    <name evidence="10" type="ORF">TRFO_20063</name>
</gene>
<comment type="subcellular location">
    <subcellularLocation>
        <location evidence="1">Nucleus</location>
    </subcellularLocation>
</comment>
<dbReference type="GO" id="GO:0016887">
    <property type="term" value="F:ATP hydrolysis activity"/>
    <property type="evidence" value="ECO:0007669"/>
    <property type="project" value="InterPro"/>
</dbReference>
<evidence type="ECO:0000256" key="8">
    <source>
        <dbReference type="SAM" id="Coils"/>
    </source>
</evidence>
<dbReference type="Gene3D" id="3.30.70.1620">
    <property type="match status" value="1"/>
</dbReference>
<dbReference type="PANTHER" id="PTHR43977">
    <property type="entry name" value="STRUCTURAL MAINTENANCE OF CHROMOSOMES PROTEIN 3"/>
    <property type="match status" value="1"/>
</dbReference>
<dbReference type="Gene3D" id="3.40.50.300">
    <property type="entry name" value="P-loop containing nucleotide triphosphate hydrolases"/>
    <property type="match status" value="2"/>
</dbReference>
<evidence type="ECO:0000256" key="2">
    <source>
        <dbReference type="ARBA" id="ARBA00005917"/>
    </source>
</evidence>
<dbReference type="InterPro" id="IPR027417">
    <property type="entry name" value="P-loop_NTPase"/>
</dbReference>
<dbReference type="SUPFAM" id="SSF57997">
    <property type="entry name" value="Tropomyosin"/>
    <property type="match status" value="1"/>
</dbReference>
<dbReference type="GO" id="GO:0005524">
    <property type="term" value="F:ATP binding"/>
    <property type="evidence" value="ECO:0007669"/>
    <property type="project" value="InterPro"/>
</dbReference>
<evidence type="ECO:0000313" key="10">
    <source>
        <dbReference type="EMBL" id="OHT10571.1"/>
    </source>
</evidence>
<dbReference type="InterPro" id="IPR024704">
    <property type="entry name" value="SMC"/>
</dbReference>
<evidence type="ECO:0000256" key="7">
    <source>
        <dbReference type="ARBA" id="ARBA00023306"/>
    </source>
</evidence>
<dbReference type="OrthoDB" id="431497at2759"/>
<feature type="coiled-coil region" evidence="8">
    <location>
        <begin position="914"/>
        <end position="941"/>
    </location>
</feature>
<keyword evidence="5 8" id="KW-0175">Coiled coil</keyword>
<evidence type="ECO:0000313" key="11">
    <source>
        <dbReference type="Proteomes" id="UP000179807"/>
    </source>
</evidence>
<dbReference type="InterPro" id="IPR003395">
    <property type="entry name" value="RecF/RecN/SMC_N"/>
</dbReference>
<dbReference type="EMBL" id="MLAK01000607">
    <property type="protein sequence ID" value="OHT10571.1"/>
    <property type="molecule type" value="Genomic_DNA"/>
</dbReference>
<dbReference type="VEuPathDB" id="TrichDB:TRFO_20063"/>
<keyword evidence="6" id="KW-0539">Nucleus</keyword>
<accession>A0A1J4KHA6</accession>
<dbReference type="SUPFAM" id="SSF75553">
    <property type="entry name" value="Smc hinge domain"/>
    <property type="match status" value="1"/>
</dbReference>